<protein>
    <submittedName>
        <fullName evidence="2">Uncharacterized protein</fullName>
    </submittedName>
</protein>
<organism evidence="2 3">
    <name type="scientific">Nesidiocoris tenuis</name>
    <dbReference type="NCBI Taxonomy" id="355587"/>
    <lineage>
        <taxon>Eukaryota</taxon>
        <taxon>Metazoa</taxon>
        <taxon>Ecdysozoa</taxon>
        <taxon>Arthropoda</taxon>
        <taxon>Hexapoda</taxon>
        <taxon>Insecta</taxon>
        <taxon>Pterygota</taxon>
        <taxon>Neoptera</taxon>
        <taxon>Paraneoptera</taxon>
        <taxon>Hemiptera</taxon>
        <taxon>Heteroptera</taxon>
        <taxon>Panheteroptera</taxon>
        <taxon>Cimicomorpha</taxon>
        <taxon>Miridae</taxon>
        <taxon>Dicyphina</taxon>
        <taxon>Nesidiocoris</taxon>
    </lineage>
</organism>
<dbReference type="Proteomes" id="UP000479000">
    <property type="component" value="Unassembled WGS sequence"/>
</dbReference>
<dbReference type="AlphaFoldDB" id="A0A6H5H9F8"/>
<proteinExistence type="predicted"/>
<name>A0A6H5H9F8_9HEMI</name>
<keyword evidence="3" id="KW-1185">Reference proteome</keyword>
<accession>A0A6H5H9F8</accession>
<feature type="region of interest" description="Disordered" evidence="1">
    <location>
        <begin position="248"/>
        <end position="280"/>
    </location>
</feature>
<feature type="compositionally biased region" description="Basic and acidic residues" evidence="1">
    <location>
        <begin position="266"/>
        <end position="275"/>
    </location>
</feature>
<dbReference type="EMBL" id="CADCXU010025676">
    <property type="protein sequence ID" value="CAB0012981.1"/>
    <property type="molecule type" value="Genomic_DNA"/>
</dbReference>
<evidence type="ECO:0000313" key="2">
    <source>
        <dbReference type="EMBL" id="CAB0012981.1"/>
    </source>
</evidence>
<evidence type="ECO:0000256" key="1">
    <source>
        <dbReference type="SAM" id="MobiDB-lite"/>
    </source>
</evidence>
<feature type="region of interest" description="Disordered" evidence="1">
    <location>
        <begin position="175"/>
        <end position="195"/>
    </location>
</feature>
<evidence type="ECO:0000313" key="3">
    <source>
        <dbReference type="Proteomes" id="UP000479000"/>
    </source>
</evidence>
<reference evidence="2 3" key="1">
    <citation type="submission" date="2020-02" db="EMBL/GenBank/DDBJ databases">
        <authorList>
            <person name="Ferguson B K."/>
        </authorList>
    </citation>
    <scope>NUCLEOTIDE SEQUENCE [LARGE SCALE GENOMIC DNA]</scope>
</reference>
<gene>
    <name evidence="2" type="ORF">NTEN_LOCUS17667</name>
</gene>
<sequence length="352" mass="38856">MPLPRTVSIAPNAAPVKAPYRSVGLPCGGRLSLPRTVSIAPSDAHYRSPGRSLSLPRTVSIAPSDGLYRSQCRSREGSLSLRWTLPWRPPIAPLDAPYLKPKLSISLEGDTAERAEVKSDVSTSSGLPHPAIFPLNGISNFSECRTARRQRRAKDDEPGFFGIFCLTRWRQRRRRGRGRRSGRRKDEVEEEVKDDRGRGVFDVSTLATLVRRSLFLHYLSRKTSVVFYAEELRAILMDELERQPPPVKGLWRLPREPGSNPAGAPQERHPAEVDRSPGFPLTVHSYMATSGGPSSARNVTSSRFTAGSAALCGHVLLRKTRSPRLRSSLRLLGDGNRWSAISTLTPPSAGIL</sequence>